<dbReference type="InterPro" id="IPR029044">
    <property type="entry name" value="Nucleotide-diphossugar_trans"/>
</dbReference>
<gene>
    <name evidence="2" type="ORF">METZ01_LOCUS373589</name>
</gene>
<dbReference type="InterPro" id="IPR001173">
    <property type="entry name" value="Glyco_trans_2-like"/>
</dbReference>
<protein>
    <recommendedName>
        <fullName evidence="1">Glycosyltransferase 2-like domain-containing protein</fullName>
    </recommendedName>
</protein>
<sequence length="242" mass="28782">MKIDHTIAILGFNNHEITLSALKQIRKSGCNDHILFFDNGSNPSFKKLIDDPNFSYHWEKNNIYVNPAWNKVFDLVNTRYLTLLNNDCFIESQNYFSEIIPDMEKNNIILSSCKTKNIPYYNVIVQYIFKMKYYRFKNSTLSFSSESRRQGWLMTLNLDKYKKLDYKIPEYLKVWYGDDWIWSQILLNDLNSVIYTNRYALHVKSTSSSAVPDIIKSDINNIEEYGDWYKQTTEEMHSKKYA</sequence>
<proteinExistence type="predicted"/>
<evidence type="ECO:0000313" key="2">
    <source>
        <dbReference type="EMBL" id="SVD20735.1"/>
    </source>
</evidence>
<dbReference type="Gene3D" id="3.90.550.10">
    <property type="entry name" value="Spore Coat Polysaccharide Biosynthesis Protein SpsA, Chain A"/>
    <property type="match status" value="1"/>
</dbReference>
<evidence type="ECO:0000259" key="1">
    <source>
        <dbReference type="Pfam" id="PF00535"/>
    </source>
</evidence>
<dbReference type="SUPFAM" id="SSF53448">
    <property type="entry name" value="Nucleotide-diphospho-sugar transferases"/>
    <property type="match status" value="1"/>
</dbReference>
<accession>A0A382TG16</accession>
<dbReference type="EMBL" id="UINC01136149">
    <property type="protein sequence ID" value="SVD20735.1"/>
    <property type="molecule type" value="Genomic_DNA"/>
</dbReference>
<name>A0A382TG16_9ZZZZ</name>
<feature type="domain" description="Glycosyltransferase 2-like" evidence="1">
    <location>
        <begin position="16"/>
        <end position="120"/>
    </location>
</feature>
<organism evidence="2">
    <name type="scientific">marine metagenome</name>
    <dbReference type="NCBI Taxonomy" id="408172"/>
    <lineage>
        <taxon>unclassified sequences</taxon>
        <taxon>metagenomes</taxon>
        <taxon>ecological metagenomes</taxon>
    </lineage>
</organism>
<dbReference type="AlphaFoldDB" id="A0A382TG16"/>
<dbReference type="Pfam" id="PF00535">
    <property type="entry name" value="Glycos_transf_2"/>
    <property type="match status" value="1"/>
</dbReference>
<reference evidence="2" key="1">
    <citation type="submission" date="2018-05" db="EMBL/GenBank/DDBJ databases">
        <authorList>
            <person name="Lanie J.A."/>
            <person name="Ng W.-L."/>
            <person name="Kazmierczak K.M."/>
            <person name="Andrzejewski T.M."/>
            <person name="Davidsen T.M."/>
            <person name="Wayne K.J."/>
            <person name="Tettelin H."/>
            <person name="Glass J.I."/>
            <person name="Rusch D."/>
            <person name="Podicherti R."/>
            <person name="Tsui H.-C.T."/>
            <person name="Winkler M.E."/>
        </authorList>
    </citation>
    <scope>NUCLEOTIDE SEQUENCE</scope>
</reference>